<reference evidence="3 4" key="1">
    <citation type="journal article" date="2018" name="Sci. Rep.">
        <title>Comparative analysis of the Pocillopora damicornis genome highlights role of immune system in coral evolution.</title>
        <authorList>
            <person name="Cunning R."/>
            <person name="Bay R.A."/>
            <person name="Gillette P."/>
            <person name="Baker A.C."/>
            <person name="Traylor-Knowles N."/>
        </authorList>
    </citation>
    <scope>NUCLEOTIDE SEQUENCE [LARGE SCALE GENOMIC DNA]</scope>
    <source>
        <strain evidence="3">RSMAS</strain>
        <tissue evidence="3">Whole animal</tissue>
    </source>
</reference>
<comment type="caution">
    <text evidence="3">The sequence shown here is derived from an EMBL/GenBank/DDBJ whole genome shotgun (WGS) entry which is preliminary data.</text>
</comment>
<dbReference type="AlphaFoldDB" id="A0A3M6TZA5"/>
<dbReference type="OMA" id="RCERERY"/>
<evidence type="ECO:0000256" key="2">
    <source>
        <dbReference type="SAM" id="MobiDB-lite"/>
    </source>
</evidence>
<keyword evidence="1" id="KW-0175">Coiled coil</keyword>
<evidence type="ECO:0000313" key="4">
    <source>
        <dbReference type="Proteomes" id="UP000275408"/>
    </source>
</evidence>
<feature type="region of interest" description="Disordered" evidence="2">
    <location>
        <begin position="305"/>
        <end position="331"/>
    </location>
</feature>
<evidence type="ECO:0000313" key="3">
    <source>
        <dbReference type="EMBL" id="RMX46775.1"/>
    </source>
</evidence>
<dbReference type="EMBL" id="RCHS01002579">
    <property type="protein sequence ID" value="RMX46775.1"/>
    <property type="molecule type" value="Genomic_DNA"/>
</dbReference>
<evidence type="ECO:0000256" key="1">
    <source>
        <dbReference type="SAM" id="Coils"/>
    </source>
</evidence>
<protein>
    <submittedName>
        <fullName evidence="3">Uncharacterized protein</fullName>
    </submittedName>
</protein>
<dbReference type="Proteomes" id="UP000275408">
    <property type="component" value="Unassembled WGS sequence"/>
</dbReference>
<proteinExistence type="predicted"/>
<keyword evidence="4" id="KW-1185">Reference proteome</keyword>
<dbReference type="OrthoDB" id="5974595at2759"/>
<organism evidence="3 4">
    <name type="scientific">Pocillopora damicornis</name>
    <name type="common">Cauliflower coral</name>
    <name type="synonym">Millepora damicornis</name>
    <dbReference type="NCBI Taxonomy" id="46731"/>
    <lineage>
        <taxon>Eukaryota</taxon>
        <taxon>Metazoa</taxon>
        <taxon>Cnidaria</taxon>
        <taxon>Anthozoa</taxon>
        <taxon>Hexacorallia</taxon>
        <taxon>Scleractinia</taxon>
        <taxon>Astrocoeniina</taxon>
        <taxon>Pocilloporidae</taxon>
        <taxon>Pocillopora</taxon>
    </lineage>
</organism>
<name>A0A3M6TZA5_POCDA</name>
<feature type="coiled-coil region" evidence="1">
    <location>
        <begin position="407"/>
        <end position="481"/>
    </location>
</feature>
<sequence>MNCTIESQMVFYDAANGDESIELVNSSLETNSSSQETESERTDIVEAQVLPKNTKGRLYFSNQEGLDASRNKVQSRPKIDEQIKGHMTTLFEILANPDFADFHDVVKEVNGKLLGAIDYAAKNSTSLNAVTELLGSCFAVLLEACHGVADKFELSDDTVEALADFKRCERERYDLLKKTEMDRAVDKREEGVTLLEQAMTKGKEDVKKVLERQKKTEEAQTLQKFLNKSEELEQEINREIEELKLMSDNCEADVAKIAESLDTLRESAEIALKKYTQRDQNLCQKLQQNRKEQEELQKRLNALKENEQKLEEEREKENNTQKRADSTAMGAEKELEKWRQQIQELQDRCQAALHVMEEFRDGSNKLMDASVESKKKEERELHKLDIMAHRRLRDATAAAAVECQQHIEDCDKNIKFLKDTITSLKAERKAKAKIALKVVVDEIVEKLKKYEESYSESKQARAEKNQKFDIYTKEMQDLDERLEALGEIVEAFDEIYRRVQREVNALWEGEDFSSLED</sequence>
<gene>
    <name evidence="3" type="ORF">pdam_00021038</name>
</gene>
<accession>A0A3M6TZA5</accession>